<sequence length="478" mass="53620">MNSRDGCQRFTTTLRPLATSTSARTLADTTTTEILGGVTPFPSSPGARPKHLSRSQSCPREARPCADAVQPNIIAARLGIAKLPPELLDLAFVELAGRSSDVHNVRLVCRAFRGAASKVFGMSFNRKVFHPLRRSSLESLGKLSKTKGVAPYVTKLHVGTGSLPYPQGETLQGVIDMTTTRDSSMAHLACQHLSLVEDLWDGGGRVFRWLREAFEGLRNLSTVELVRTKDFQETPSVFNPYADTTKTPEQRLLGYLRSLLYSDRALRHRLRKLLVPDGIDITALPRGTFNTPNYPIDQSFREIQYAYALFPSLTTLDLHLEHLIPTTALDPNPGTYLPGLLRGMPHLRTLTLAFPRLNETTGIPLYGDRHFSTLAELKPFSALHFLKFENLHLHSLTPLQRILCKHADTLRHFHMTQMSMPASEWSALVAWLPRRMRLDCVETMTRETKWLLPLGAQDGAPSVGLWRKTAKCVKHLYW</sequence>
<dbReference type="EMBL" id="NAJP01000116">
    <property type="protein sequence ID" value="TKA28570.1"/>
    <property type="molecule type" value="Genomic_DNA"/>
</dbReference>
<evidence type="ECO:0000313" key="2">
    <source>
        <dbReference type="EMBL" id="TKA28570.1"/>
    </source>
</evidence>
<dbReference type="Proteomes" id="UP000310066">
    <property type="component" value="Unassembled WGS sequence"/>
</dbReference>
<protein>
    <recommendedName>
        <fullName evidence="4">F-box domain-containing protein</fullName>
    </recommendedName>
</protein>
<evidence type="ECO:0000256" key="1">
    <source>
        <dbReference type="SAM" id="MobiDB-lite"/>
    </source>
</evidence>
<accession>A0A4U0U109</accession>
<feature type="region of interest" description="Disordered" evidence="1">
    <location>
        <begin position="34"/>
        <end position="57"/>
    </location>
</feature>
<gene>
    <name evidence="2" type="ORF">B0A54_16252</name>
</gene>
<comment type="caution">
    <text evidence="2">The sequence shown here is derived from an EMBL/GenBank/DDBJ whole genome shotgun (WGS) entry which is preliminary data.</text>
</comment>
<organism evidence="2 3">
    <name type="scientific">Friedmanniomyces endolithicus</name>
    <dbReference type="NCBI Taxonomy" id="329885"/>
    <lineage>
        <taxon>Eukaryota</taxon>
        <taxon>Fungi</taxon>
        <taxon>Dikarya</taxon>
        <taxon>Ascomycota</taxon>
        <taxon>Pezizomycotina</taxon>
        <taxon>Dothideomycetes</taxon>
        <taxon>Dothideomycetidae</taxon>
        <taxon>Mycosphaerellales</taxon>
        <taxon>Teratosphaeriaceae</taxon>
        <taxon>Friedmanniomyces</taxon>
    </lineage>
</organism>
<proteinExistence type="predicted"/>
<name>A0A4U0U109_9PEZI</name>
<dbReference type="AlphaFoldDB" id="A0A4U0U109"/>
<evidence type="ECO:0008006" key="4">
    <source>
        <dbReference type="Google" id="ProtNLM"/>
    </source>
</evidence>
<evidence type="ECO:0000313" key="3">
    <source>
        <dbReference type="Proteomes" id="UP000310066"/>
    </source>
</evidence>
<reference evidence="2 3" key="1">
    <citation type="submission" date="2017-03" db="EMBL/GenBank/DDBJ databases">
        <title>Genomes of endolithic fungi from Antarctica.</title>
        <authorList>
            <person name="Coleine C."/>
            <person name="Masonjones S."/>
            <person name="Stajich J.E."/>
        </authorList>
    </citation>
    <scope>NUCLEOTIDE SEQUENCE [LARGE SCALE GENOMIC DNA]</scope>
    <source>
        <strain evidence="2 3">CCFEE 5311</strain>
    </source>
</reference>
<dbReference type="SUPFAM" id="SSF52047">
    <property type="entry name" value="RNI-like"/>
    <property type="match status" value="1"/>
</dbReference>
<dbReference type="OrthoDB" id="10276384at2759"/>